<comment type="catalytic activity">
    <reaction evidence="1">
        <text>ATP + protein L-histidine = ADP + protein N-phospho-L-histidine.</text>
        <dbReference type="EC" id="2.7.13.3"/>
    </reaction>
</comment>
<dbReference type="Pfam" id="PF02518">
    <property type="entry name" value="HATPase_c"/>
    <property type="match status" value="1"/>
</dbReference>
<reference evidence="18" key="1">
    <citation type="submission" date="2017-05" db="EMBL/GenBank/DDBJ databases">
        <title>Complete and WGS of Bordetella genogroups.</title>
        <authorList>
            <person name="Spilker T."/>
            <person name="Lipuma J."/>
        </authorList>
    </citation>
    <scope>NUCLEOTIDE SEQUENCE [LARGE SCALE GENOMIC DNA]</scope>
    <source>
        <strain evidence="18">AU8256</strain>
    </source>
</reference>
<keyword evidence="11 14" id="KW-1133">Transmembrane helix</keyword>
<keyword evidence="13 14" id="KW-0472">Membrane</keyword>
<dbReference type="InterPro" id="IPR011712">
    <property type="entry name" value="Sig_transdc_His_kin_sub3_dim/P"/>
</dbReference>
<evidence type="ECO:0000256" key="2">
    <source>
        <dbReference type="ARBA" id="ARBA00004651"/>
    </source>
</evidence>
<dbReference type="InterPro" id="IPR033480">
    <property type="entry name" value="sCache_2"/>
</dbReference>
<dbReference type="Gene3D" id="3.30.450.20">
    <property type="entry name" value="PAS domain"/>
    <property type="match status" value="1"/>
</dbReference>
<evidence type="ECO:0000256" key="4">
    <source>
        <dbReference type="ARBA" id="ARBA00022475"/>
    </source>
</evidence>
<dbReference type="SMART" id="SM01049">
    <property type="entry name" value="Cache_2"/>
    <property type="match status" value="1"/>
</dbReference>
<dbReference type="CDD" id="cd18774">
    <property type="entry name" value="PDC2_HK_sensor"/>
    <property type="match status" value="1"/>
</dbReference>
<protein>
    <recommendedName>
        <fullName evidence="3">histidine kinase</fullName>
        <ecNumber evidence="3">2.7.13.3</ecNumber>
    </recommendedName>
</protein>
<feature type="domain" description="Histidine kinase/HSP90-like ATPase" evidence="15">
    <location>
        <begin position="368"/>
        <end position="463"/>
    </location>
</feature>
<dbReference type="EMBL" id="NEVT01000003">
    <property type="protein sequence ID" value="OZI79263.1"/>
    <property type="molecule type" value="Genomic_DNA"/>
</dbReference>
<evidence type="ECO:0000256" key="3">
    <source>
        <dbReference type="ARBA" id="ARBA00012438"/>
    </source>
</evidence>
<dbReference type="PIRSF" id="PIRSF037314">
    <property type="entry name" value="STHK_MctS"/>
    <property type="match status" value="1"/>
</dbReference>
<dbReference type="GO" id="GO:0046983">
    <property type="term" value="F:protein dimerization activity"/>
    <property type="evidence" value="ECO:0007669"/>
    <property type="project" value="InterPro"/>
</dbReference>
<dbReference type="PANTHER" id="PTHR24421:SF10">
    <property type="entry name" value="NITRATE_NITRITE SENSOR PROTEIN NARQ"/>
    <property type="match status" value="1"/>
</dbReference>
<keyword evidence="12" id="KW-0902">Two-component regulatory system</keyword>
<dbReference type="GO" id="GO:0005524">
    <property type="term" value="F:ATP binding"/>
    <property type="evidence" value="ECO:0007669"/>
    <property type="project" value="UniProtKB-KW"/>
</dbReference>
<dbReference type="SMART" id="SM00387">
    <property type="entry name" value="HATPase_c"/>
    <property type="match status" value="1"/>
</dbReference>
<comment type="caution">
    <text evidence="17">The sequence shown here is derived from an EMBL/GenBank/DDBJ whole genome shotgun (WGS) entry which is preliminary data.</text>
</comment>
<comment type="subcellular location">
    <subcellularLocation>
        <location evidence="2">Cell membrane</location>
        <topology evidence="2">Multi-pass membrane protein</topology>
    </subcellularLocation>
</comment>
<name>A0A261W107_9BORD</name>
<keyword evidence="4" id="KW-1003">Cell membrane</keyword>
<evidence type="ECO:0000256" key="9">
    <source>
        <dbReference type="ARBA" id="ARBA00022777"/>
    </source>
</evidence>
<organism evidence="17 18">
    <name type="scientific">Bordetella genomosp. 2</name>
    <dbReference type="NCBI Taxonomy" id="1983456"/>
    <lineage>
        <taxon>Bacteria</taxon>
        <taxon>Pseudomonadati</taxon>
        <taxon>Pseudomonadota</taxon>
        <taxon>Betaproteobacteria</taxon>
        <taxon>Burkholderiales</taxon>
        <taxon>Alcaligenaceae</taxon>
        <taxon>Bordetella</taxon>
    </lineage>
</organism>
<dbReference type="CDD" id="cd16917">
    <property type="entry name" value="HATPase_UhpB-NarQ-NarX-like"/>
    <property type="match status" value="1"/>
</dbReference>
<evidence type="ECO:0000256" key="6">
    <source>
        <dbReference type="ARBA" id="ARBA00022679"/>
    </source>
</evidence>
<dbReference type="GO" id="GO:0000155">
    <property type="term" value="F:phosphorelay sensor kinase activity"/>
    <property type="evidence" value="ECO:0007669"/>
    <property type="project" value="InterPro"/>
</dbReference>
<keyword evidence="6" id="KW-0808">Transferase</keyword>
<keyword evidence="10" id="KW-0067">ATP-binding</keyword>
<evidence type="ECO:0000256" key="13">
    <source>
        <dbReference type="ARBA" id="ARBA00023136"/>
    </source>
</evidence>
<dbReference type="InterPro" id="IPR017171">
    <property type="entry name" value="Sig_transdc_His_kinase_MctS"/>
</dbReference>
<dbReference type="Proteomes" id="UP000215633">
    <property type="component" value="Unassembled WGS sequence"/>
</dbReference>
<evidence type="ECO:0000313" key="17">
    <source>
        <dbReference type="EMBL" id="OZI79263.1"/>
    </source>
</evidence>
<evidence type="ECO:0000256" key="11">
    <source>
        <dbReference type="ARBA" id="ARBA00022989"/>
    </source>
</evidence>
<dbReference type="EC" id="2.7.13.3" evidence="3"/>
<dbReference type="Pfam" id="PF17200">
    <property type="entry name" value="sCache_2"/>
    <property type="match status" value="1"/>
</dbReference>
<dbReference type="PANTHER" id="PTHR24421">
    <property type="entry name" value="NITRATE/NITRITE SENSOR PROTEIN NARX-RELATED"/>
    <property type="match status" value="1"/>
</dbReference>
<evidence type="ECO:0000259" key="16">
    <source>
        <dbReference type="SMART" id="SM01049"/>
    </source>
</evidence>
<dbReference type="GO" id="GO:0005886">
    <property type="term" value="C:plasma membrane"/>
    <property type="evidence" value="ECO:0007669"/>
    <property type="project" value="UniProtKB-SubCell"/>
</dbReference>
<evidence type="ECO:0000256" key="7">
    <source>
        <dbReference type="ARBA" id="ARBA00022692"/>
    </source>
</evidence>
<sequence length="476" mass="52077">MKLRLKILLLAVVPLLVAVAAITVAVYMQGLELAQREKQVVENAWLSSKESELRHYVSLAYSAVAPLQAAGDDAATRERALALLAQMEFGHDGYFFVYDLQGRNLMHPRQPELVGRNLLNRRDIHGQPVIQNLLAAARRGGQQGEAVRYLWEKPSTSQTVEKLGYVVVLDRWGWMLGTGIYLDDVEQALDRIDAAAQANIRNMFAWVAGIAAAAILGVTACGLALNISDHRQSDAKLRLMARQVVRSQEDERARLSRELHDGISQVLVSIKLSLEAARERLRQSRPGDPQALAHVDRPLGGALERLNTAVGEVRRISHNLRPTLLDDLGLPAALDHLGREFAVPREDGAPPLAVRLHTTGRVRPLPESHATALFRVTQEALTNVLRHARATRADMTLAYGDRGLRLTIADDGAGFDYDGVQQDPLRGIGLRNMRERMAALAGSLACHSSGQGTTLQAWLPLPPLAADGAPAPEPQT</sequence>
<dbReference type="InterPro" id="IPR050482">
    <property type="entry name" value="Sensor_HK_TwoCompSys"/>
</dbReference>
<dbReference type="Gene3D" id="3.30.565.10">
    <property type="entry name" value="Histidine kinase-like ATPase, C-terminal domain"/>
    <property type="match status" value="1"/>
</dbReference>
<keyword evidence="9 17" id="KW-0418">Kinase</keyword>
<evidence type="ECO:0000256" key="5">
    <source>
        <dbReference type="ARBA" id="ARBA00022553"/>
    </source>
</evidence>
<keyword evidence="18" id="KW-1185">Reference proteome</keyword>
<feature type="transmembrane region" description="Helical" evidence="14">
    <location>
        <begin position="203"/>
        <end position="228"/>
    </location>
</feature>
<gene>
    <name evidence="17" type="ORF">CAL24_04825</name>
</gene>
<evidence type="ECO:0000256" key="14">
    <source>
        <dbReference type="SAM" id="Phobius"/>
    </source>
</evidence>
<dbReference type="Pfam" id="PF07730">
    <property type="entry name" value="HisKA_3"/>
    <property type="match status" value="1"/>
</dbReference>
<keyword evidence="7 14" id="KW-0812">Transmembrane</keyword>
<dbReference type="Gene3D" id="1.20.5.1930">
    <property type="match status" value="1"/>
</dbReference>
<evidence type="ECO:0000259" key="15">
    <source>
        <dbReference type="SMART" id="SM00387"/>
    </source>
</evidence>
<accession>A0A261W107</accession>
<evidence type="ECO:0000256" key="8">
    <source>
        <dbReference type="ARBA" id="ARBA00022741"/>
    </source>
</evidence>
<evidence type="ECO:0000256" key="1">
    <source>
        <dbReference type="ARBA" id="ARBA00000085"/>
    </source>
</evidence>
<keyword evidence="5" id="KW-0597">Phosphoprotein</keyword>
<feature type="domain" description="Single Cache" evidence="16">
    <location>
        <begin position="42"/>
        <end position="131"/>
    </location>
</feature>
<dbReference type="SUPFAM" id="SSF55874">
    <property type="entry name" value="ATPase domain of HSP90 chaperone/DNA topoisomerase II/histidine kinase"/>
    <property type="match status" value="1"/>
</dbReference>
<dbReference type="InterPro" id="IPR036890">
    <property type="entry name" value="HATPase_C_sf"/>
</dbReference>
<evidence type="ECO:0000256" key="12">
    <source>
        <dbReference type="ARBA" id="ARBA00023012"/>
    </source>
</evidence>
<dbReference type="AlphaFoldDB" id="A0A261W107"/>
<evidence type="ECO:0000256" key="10">
    <source>
        <dbReference type="ARBA" id="ARBA00022840"/>
    </source>
</evidence>
<keyword evidence="8" id="KW-0547">Nucleotide-binding</keyword>
<dbReference type="RefSeq" id="WP_094805877.1">
    <property type="nucleotide sequence ID" value="NZ_NEVT01000003.1"/>
</dbReference>
<dbReference type="InterPro" id="IPR003594">
    <property type="entry name" value="HATPase_dom"/>
</dbReference>
<proteinExistence type="predicted"/>
<evidence type="ECO:0000313" key="18">
    <source>
        <dbReference type="Proteomes" id="UP000215633"/>
    </source>
</evidence>